<dbReference type="Proteomes" id="UP000825051">
    <property type="component" value="Chromosome"/>
</dbReference>
<proteinExistence type="inferred from homology"/>
<dbReference type="Gene3D" id="2.60.120.430">
    <property type="entry name" value="Galactose-binding lectin"/>
    <property type="match status" value="1"/>
</dbReference>
<feature type="site" description="Important for catalytic activity against all substrates" evidence="4">
    <location>
        <position position="653"/>
    </location>
</feature>
<dbReference type="Gene3D" id="2.60.220.10">
    <property type="entry name" value="Polysaccharide lyase family 8-like, C-terminal"/>
    <property type="match status" value="1"/>
</dbReference>
<feature type="site" description="Transition state stabilizer" evidence="4">
    <location>
        <position position="531"/>
    </location>
</feature>
<dbReference type="GO" id="GO:0005576">
    <property type="term" value="C:extracellular region"/>
    <property type="evidence" value="ECO:0007669"/>
    <property type="project" value="InterPro"/>
</dbReference>
<feature type="chain" id="PRO_5034008462" description="Chondroitin ABC lyase" evidence="6">
    <location>
        <begin position="35"/>
        <end position="1044"/>
    </location>
</feature>
<feature type="binding site" evidence="5">
    <location>
        <position position="40"/>
    </location>
    <ligand>
        <name>Ca(2+)</name>
        <dbReference type="ChEBI" id="CHEBI:29108"/>
    </ligand>
</feature>
<dbReference type="InterPro" id="IPR014718">
    <property type="entry name" value="GH-type_carb-bd"/>
</dbReference>
<dbReference type="RefSeq" id="WP_220162012.1">
    <property type="nucleotide sequence ID" value="NZ_CP080507.1"/>
</dbReference>
<dbReference type="GO" id="GO:0042597">
    <property type="term" value="C:periplasmic space"/>
    <property type="evidence" value="ECO:0007669"/>
    <property type="project" value="TreeGrafter"/>
</dbReference>
<evidence type="ECO:0000256" key="1">
    <source>
        <dbReference type="ARBA" id="ARBA00006699"/>
    </source>
</evidence>
<dbReference type="Gene3D" id="1.50.10.100">
    <property type="entry name" value="Chondroitin AC/alginate lyase"/>
    <property type="match status" value="1"/>
</dbReference>
<evidence type="ECO:0008006" key="13">
    <source>
        <dbReference type="Google" id="ProtNLM"/>
    </source>
</evidence>
<dbReference type="InterPro" id="IPR008929">
    <property type="entry name" value="Chondroitin_lyas"/>
</dbReference>
<dbReference type="InterPro" id="IPR011071">
    <property type="entry name" value="Lyase_8-like_C"/>
</dbReference>
<protein>
    <recommendedName>
        <fullName evidence="13">Chondroitin ABC lyase</fullName>
    </recommendedName>
</protein>
<evidence type="ECO:0000256" key="3">
    <source>
        <dbReference type="PIRSR" id="PIRSR034515-1"/>
    </source>
</evidence>
<dbReference type="GO" id="GO:0034000">
    <property type="term" value="F:chondroitin-sulfate-ABC endolyase activity"/>
    <property type="evidence" value="ECO:0007669"/>
    <property type="project" value="InterPro"/>
</dbReference>
<dbReference type="Pfam" id="PF02278">
    <property type="entry name" value="Lyase_8"/>
    <property type="match status" value="1"/>
</dbReference>
<feature type="domain" description="Polysaccharide lyase family 8 central" evidence="7">
    <location>
        <begin position="631"/>
        <end position="875"/>
    </location>
</feature>
<feature type="active site" description="Proton acceptor" evidence="3">
    <location>
        <position position="361"/>
    </location>
</feature>
<accession>A0A8F9XG80</accession>
<keyword evidence="6" id="KW-0732">Signal</keyword>
<evidence type="ECO:0000259" key="8">
    <source>
        <dbReference type="Pfam" id="PF02884"/>
    </source>
</evidence>
<evidence type="ECO:0000313" key="11">
    <source>
        <dbReference type="EMBL" id="QYM78877.1"/>
    </source>
</evidence>
<dbReference type="SUPFAM" id="SSF74650">
    <property type="entry name" value="Galactose mutarotase-like"/>
    <property type="match status" value="1"/>
</dbReference>
<dbReference type="SUPFAM" id="SSF48230">
    <property type="entry name" value="Chondroitin AC/alginate lyase"/>
    <property type="match status" value="1"/>
</dbReference>
<dbReference type="InterPro" id="IPR015177">
    <property type="entry name" value="Lyase_catalyt"/>
</dbReference>
<feature type="site" description="Important for catalytic activity against dermatan sulfate substrate" evidence="4">
    <location>
        <position position="360"/>
    </location>
</feature>
<comment type="similarity">
    <text evidence="1">Belongs to the polysaccharide lyase 8 family.</text>
</comment>
<evidence type="ECO:0000259" key="9">
    <source>
        <dbReference type="Pfam" id="PF09092"/>
    </source>
</evidence>
<dbReference type="Pfam" id="PF02884">
    <property type="entry name" value="Lyase_8_C"/>
    <property type="match status" value="1"/>
</dbReference>
<dbReference type="GO" id="GO:0030246">
    <property type="term" value="F:carbohydrate binding"/>
    <property type="evidence" value="ECO:0007669"/>
    <property type="project" value="InterPro"/>
</dbReference>
<keyword evidence="2" id="KW-0456">Lyase</keyword>
<feature type="domain" description="Polysaccharide lyase family 8 C-terminal" evidence="8">
    <location>
        <begin position="899"/>
        <end position="958"/>
    </location>
</feature>
<dbReference type="KEGG" id="ole:K0B96_16470"/>
<dbReference type="InterPro" id="IPR015176">
    <property type="entry name" value="Lyase_N"/>
</dbReference>
<dbReference type="Gene3D" id="2.70.98.10">
    <property type="match status" value="1"/>
</dbReference>
<keyword evidence="12" id="KW-1185">Reference proteome</keyword>
<feature type="signal peptide" evidence="6">
    <location>
        <begin position="1"/>
        <end position="34"/>
    </location>
</feature>
<evidence type="ECO:0000256" key="6">
    <source>
        <dbReference type="SAM" id="SignalP"/>
    </source>
</evidence>
<dbReference type="PANTHER" id="PTHR37322">
    <property type="match status" value="1"/>
</dbReference>
<dbReference type="InterPro" id="IPR024200">
    <property type="entry name" value="Chondroitinase_ABC_I"/>
</dbReference>
<dbReference type="Pfam" id="PF09092">
    <property type="entry name" value="Lyase_N"/>
    <property type="match status" value="1"/>
</dbReference>
<evidence type="ECO:0000256" key="5">
    <source>
        <dbReference type="PIRSR" id="PIRSR034515-3"/>
    </source>
</evidence>
<dbReference type="InterPro" id="IPR039174">
    <property type="entry name" value="Chondroitin_ABC_lyase"/>
</dbReference>
<feature type="domain" description="Lyase N-terminal" evidence="9">
    <location>
        <begin position="35"/>
        <end position="200"/>
    </location>
</feature>
<dbReference type="GO" id="GO:0005975">
    <property type="term" value="P:carbohydrate metabolic process"/>
    <property type="evidence" value="ECO:0007669"/>
    <property type="project" value="InterPro"/>
</dbReference>
<dbReference type="GO" id="GO:0006027">
    <property type="term" value="P:glycosaminoglycan catabolic process"/>
    <property type="evidence" value="ECO:0007669"/>
    <property type="project" value="InterPro"/>
</dbReference>
<feature type="domain" description="Lyase catalytic" evidence="10">
    <location>
        <begin position="229"/>
        <end position="573"/>
    </location>
</feature>
<dbReference type="InterPro" id="IPR004103">
    <property type="entry name" value="Lyase_8_C"/>
</dbReference>
<dbReference type="PANTHER" id="PTHR37322:SF3">
    <property type="entry name" value="CHONDROITIN SULFATE ABC EXOLYASE"/>
    <property type="match status" value="1"/>
</dbReference>
<dbReference type="SUPFAM" id="SSF49863">
    <property type="entry name" value="Hyaluronate lyase-like, C-terminal domain"/>
    <property type="match status" value="1"/>
</dbReference>
<evidence type="ECO:0000259" key="7">
    <source>
        <dbReference type="Pfam" id="PF02278"/>
    </source>
</evidence>
<evidence type="ECO:0000313" key="12">
    <source>
        <dbReference type="Proteomes" id="UP000825051"/>
    </source>
</evidence>
<dbReference type="SUPFAM" id="SSF49785">
    <property type="entry name" value="Galactose-binding domain-like"/>
    <property type="match status" value="1"/>
</dbReference>
<dbReference type="InterPro" id="IPR011013">
    <property type="entry name" value="Gal_mutarotase_sf_dom"/>
</dbReference>
<keyword evidence="5" id="KW-0106">Calcium</keyword>
<organism evidence="11 12">
    <name type="scientific">Horticoccus luteus</name>
    <dbReference type="NCBI Taxonomy" id="2862869"/>
    <lineage>
        <taxon>Bacteria</taxon>
        <taxon>Pseudomonadati</taxon>
        <taxon>Verrucomicrobiota</taxon>
        <taxon>Opitutia</taxon>
        <taxon>Opitutales</taxon>
        <taxon>Opitutaceae</taxon>
        <taxon>Horticoccus</taxon>
    </lineage>
</organism>
<name>A0A8F9XG80_9BACT</name>
<evidence type="ECO:0000256" key="2">
    <source>
        <dbReference type="ARBA" id="ARBA00023239"/>
    </source>
</evidence>
<dbReference type="GO" id="GO:0046872">
    <property type="term" value="F:metal ion binding"/>
    <property type="evidence" value="ECO:0007669"/>
    <property type="project" value="UniProtKB-KW"/>
</dbReference>
<keyword evidence="5" id="KW-0479">Metal-binding</keyword>
<dbReference type="Pfam" id="PF09093">
    <property type="entry name" value="Lyase_catalyt"/>
    <property type="match status" value="1"/>
</dbReference>
<feature type="active site" description="Proton acceptor" evidence="3">
    <location>
        <position position="471"/>
    </location>
</feature>
<dbReference type="EMBL" id="CP080507">
    <property type="protein sequence ID" value="QYM78877.1"/>
    <property type="molecule type" value="Genomic_DNA"/>
</dbReference>
<feature type="site" description="Important for catalytic activity against all substrates" evidence="4">
    <location>
        <position position="190"/>
    </location>
</feature>
<feature type="binding site" evidence="5">
    <location>
        <position position="38"/>
    </location>
    <ligand>
        <name>Ca(2+)</name>
        <dbReference type="ChEBI" id="CHEBI:29108"/>
    </ligand>
</feature>
<dbReference type="AlphaFoldDB" id="A0A8F9XG80"/>
<reference evidence="11" key="1">
    <citation type="submission" date="2021-08" db="EMBL/GenBank/DDBJ databases">
        <title>Genome of a novel bacterium of the phylum Verrucomicrobia, Oleiharenicola sp. KSB-15.</title>
        <authorList>
            <person name="Chung J.-H."/>
            <person name="Ahn J.-H."/>
            <person name="Yoon Y."/>
            <person name="Kim D.-Y."/>
            <person name="An S.-H."/>
            <person name="Park I."/>
            <person name="Yeon J."/>
        </authorList>
    </citation>
    <scope>NUCLEOTIDE SEQUENCE</scope>
    <source>
        <strain evidence="11">KSB-15</strain>
    </source>
</reference>
<gene>
    <name evidence="11" type="ORF">K0B96_16470</name>
</gene>
<evidence type="ECO:0000256" key="4">
    <source>
        <dbReference type="PIRSR" id="PIRSR034515-2"/>
    </source>
</evidence>
<feature type="active site" description="Proton donor" evidence="3">
    <location>
        <position position="478"/>
    </location>
</feature>
<dbReference type="InterPro" id="IPR003159">
    <property type="entry name" value="Lyase_8_central_dom"/>
</dbReference>
<feature type="binding site" evidence="5">
    <location>
        <position position="179"/>
    </location>
    <ligand>
        <name>Ca(2+)</name>
        <dbReference type="ChEBI" id="CHEBI:29108"/>
    </ligand>
</feature>
<dbReference type="PIRSF" id="PIRSF034515">
    <property type="entry name" value="Chondroitinase"/>
    <property type="match status" value="1"/>
</dbReference>
<evidence type="ECO:0000259" key="10">
    <source>
        <dbReference type="Pfam" id="PF09093"/>
    </source>
</evidence>
<sequence>MRPRPVSTHARHAALGVLLLLTPALLRAASPASAGVLSFEESALPAAVAADAHSTAAPSTEHAKYGAQSLRWDWQPGGVLTFHHPIAFKALTPDATSNALSTFVVWIYNPVRRPDGKLRFAFGRGGERDCWFDFGLDFTGWRTCWVAYERDMQGKPRTDMDTLRIVAPESGGSGTVFIDSLVFSQPIDARHATRDRQVPFVGTCLPTDANDHWLGLWRFDRAPLPDGAVTPAASAAVATVTQRYTELLGAVPPTTPALLANLQKRFATWKIRRTPAGIRGRPIAYPHEKVAYPAGSVELAEAGAKDGLQSYATLLFGVAQASRGTTDETQSAELRRMFFDLTDHLLDQGWADGSGMGTLHHLGYSTRHFYAAFFLMRDALRDSGRLEEVQRMMAWFSGVGKAYVPLDEVNGISIDTLNTTLLGQIAAQLLMPDDTRRVRALTATSHWLGRALEPSQGLNGGIKADGSILHHGNHYPAYAEGGIRGATEALWLLANTPLRVPEAGHASLRRAMLNLRFQCNVLQWPLSLSGRHPNAEFSLSPEPYLFLALSGTPDGRASLDREVAEVWRRLADADAKSAHGKPKLSAAVALYRRAVPSADAPEDDFTPALRAPIAPEAPPTGNLTLSYATTVAHRRANWLVTARGFSRYLWGSEVYPGANTFGRYNAYGHVEILAAGDPINLFDSGFAEAGWDWNCWPGTTAIHLPIDLLRDRVNNVDIYSGFEEMLISDEAFAGGSNLGGRNGVFAMKLHEHAKYDGSFRARKSVFFFDDRVVLLGSDITDADTAHETRTTLFQQHVPSGAAALSPDRRDPAAVSVADTIGNVYYVFPGSTLRVTTGPQSSRSQNDKRDTTGDFALAWLDHGSAPKSAGYAYAILVQPSEQRRSAFTAALRQPDTAPFTILRRDHDAHIVRDRATGILAAACFEPINHTGLPIAAVDTPAIVMLHIDQATATLSVCDPDLHLYAGTEADQYDAAGRQREVSIYSRKWFRAASAPSRVRVTVVGDYRLAQPDARVAVVAVEAGQTTLELTCRDGQPVEVALAVQP</sequence>
<dbReference type="InterPro" id="IPR008979">
    <property type="entry name" value="Galactose-bd-like_sf"/>
</dbReference>